<dbReference type="GO" id="GO:0046872">
    <property type="term" value="F:metal ion binding"/>
    <property type="evidence" value="ECO:0007669"/>
    <property type="project" value="UniProtKB-KW"/>
</dbReference>
<dbReference type="InterPro" id="IPR036010">
    <property type="entry name" value="2Fe-2S_ferredoxin-like_sf"/>
</dbReference>
<gene>
    <name evidence="8" type="ORF">FAK_32740</name>
</gene>
<accession>A0AAU9EGI1</accession>
<dbReference type="RefSeq" id="WP_338601706.1">
    <property type="nucleotide sequence ID" value="NZ_AP028679.1"/>
</dbReference>
<dbReference type="Pfam" id="PF01799">
    <property type="entry name" value="Fer2_2"/>
    <property type="match status" value="1"/>
</dbReference>
<evidence type="ECO:0000256" key="2">
    <source>
        <dbReference type="ARBA" id="ARBA00022723"/>
    </source>
</evidence>
<dbReference type="InterPro" id="IPR002888">
    <property type="entry name" value="2Fe-2S-bd"/>
</dbReference>
<dbReference type="KEGG" id="dmp:FAK_32740"/>
<dbReference type="InterPro" id="IPR036884">
    <property type="entry name" value="2Fe-2S-bd_dom_sf"/>
</dbReference>
<dbReference type="EMBL" id="AP028679">
    <property type="protein sequence ID" value="BEQ16208.1"/>
    <property type="molecule type" value="Genomic_DNA"/>
</dbReference>
<keyword evidence="3" id="KW-0560">Oxidoreductase</keyword>
<dbReference type="InterPro" id="IPR012675">
    <property type="entry name" value="Beta-grasp_dom_sf"/>
</dbReference>
<dbReference type="CDD" id="cd00207">
    <property type="entry name" value="fer2"/>
    <property type="match status" value="1"/>
</dbReference>
<name>A0AAU9EGI1_9BACT</name>
<keyword evidence="1" id="KW-0001">2Fe-2S</keyword>
<evidence type="ECO:0000313" key="8">
    <source>
        <dbReference type="EMBL" id="BEQ16208.1"/>
    </source>
</evidence>
<dbReference type="GO" id="GO:0016491">
    <property type="term" value="F:oxidoreductase activity"/>
    <property type="evidence" value="ECO:0007669"/>
    <property type="project" value="UniProtKB-KW"/>
</dbReference>
<dbReference type="PROSITE" id="PS00197">
    <property type="entry name" value="2FE2S_FER_1"/>
    <property type="match status" value="1"/>
</dbReference>
<protein>
    <submittedName>
        <fullName evidence="8">Ferredoxin</fullName>
    </submittedName>
</protein>
<dbReference type="Gene3D" id="1.10.150.120">
    <property type="entry name" value="[2Fe-2S]-binding domain"/>
    <property type="match status" value="1"/>
</dbReference>
<dbReference type="InterPro" id="IPR006058">
    <property type="entry name" value="2Fe2S_fd_BS"/>
</dbReference>
<dbReference type="SUPFAM" id="SSF54292">
    <property type="entry name" value="2Fe-2S ferredoxin-like"/>
    <property type="match status" value="1"/>
</dbReference>
<evidence type="ECO:0000259" key="7">
    <source>
        <dbReference type="Pfam" id="PF01799"/>
    </source>
</evidence>
<dbReference type="Gene3D" id="3.10.20.30">
    <property type="match status" value="1"/>
</dbReference>
<feature type="domain" description="2Fe-2S ferredoxin-type" evidence="6">
    <location>
        <begin position="9"/>
        <end position="60"/>
    </location>
</feature>
<dbReference type="InterPro" id="IPR051452">
    <property type="entry name" value="Diverse_Oxidoreductases"/>
</dbReference>
<keyword evidence="2" id="KW-0479">Metal-binding</keyword>
<keyword evidence="9" id="KW-1185">Reference proteome</keyword>
<dbReference type="InterPro" id="IPR001041">
    <property type="entry name" value="2Fe-2S_ferredoxin-type"/>
</dbReference>
<proteinExistence type="predicted"/>
<dbReference type="PANTHER" id="PTHR44379:SF8">
    <property type="entry name" value="XANTHINE DEHYDROGENASE IRON-SULFUR-BINDING SUBUNIT XDHC-RELATED"/>
    <property type="match status" value="1"/>
</dbReference>
<evidence type="ECO:0000256" key="1">
    <source>
        <dbReference type="ARBA" id="ARBA00022714"/>
    </source>
</evidence>
<keyword evidence="4" id="KW-0408">Iron</keyword>
<feature type="domain" description="[2Fe-2S]-binding" evidence="7">
    <location>
        <begin position="75"/>
        <end position="147"/>
    </location>
</feature>
<reference evidence="9" key="1">
    <citation type="journal article" date="2023" name="Arch. Microbiol.">
        <title>Desulfoferula mesophilus gen. nov. sp. nov., a mesophilic sulfate-reducing bacterium isolated from a brackish lake sediment.</title>
        <authorList>
            <person name="Watanabe T."/>
            <person name="Yabe T."/>
            <person name="Tsuji J.M."/>
            <person name="Fukui M."/>
        </authorList>
    </citation>
    <scope>NUCLEOTIDE SEQUENCE [LARGE SCALE GENOMIC DNA]</scope>
    <source>
        <strain evidence="9">12FAK</strain>
    </source>
</reference>
<dbReference type="Proteomes" id="UP001366166">
    <property type="component" value="Chromosome"/>
</dbReference>
<dbReference type="SUPFAM" id="SSF47741">
    <property type="entry name" value="CO dehydrogenase ISP C-domain like"/>
    <property type="match status" value="1"/>
</dbReference>
<dbReference type="AlphaFoldDB" id="A0AAU9EGI1"/>
<dbReference type="Pfam" id="PF00111">
    <property type="entry name" value="Fer2"/>
    <property type="match status" value="1"/>
</dbReference>
<organism evidence="8 9">
    <name type="scientific">Desulfoferula mesophila</name>
    <dbReference type="NCBI Taxonomy" id="3058419"/>
    <lineage>
        <taxon>Bacteria</taxon>
        <taxon>Pseudomonadati</taxon>
        <taxon>Thermodesulfobacteriota</taxon>
        <taxon>Desulfarculia</taxon>
        <taxon>Desulfarculales</taxon>
        <taxon>Desulfarculaceae</taxon>
        <taxon>Desulfoferula</taxon>
    </lineage>
</organism>
<evidence type="ECO:0000313" key="9">
    <source>
        <dbReference type="Proteomes" id="UP001366166"/>
    </source>
</evidence>
<keyword evidence="5" id="KW-0411">Iron-sulfur</keyword>
<evidence type="ECO:0000256" key="3">
    <source>
        <dbReference type="ARBA" id="ARBA00023002"/>
    </source>
</evidence>
<evidence type="ECO:0000256" key="4">
    <source>
        <dbReference type="ARBA" id="ARBA00023004"/>
    </source>
</evidence>
<dbReference type="GO" id="GO:0051537">
    <property type="term" value="F:2 iron, 2 sulfur cluster binding"/>
    <property type="evidence" value="ECO:0007669"/>
    <property type="project" value="UniProtKB-KW"/>
</dbReference>
<dbReference type="PANTHER" id="PTHR44379">
    <property type="entry name" value="OXIDOREDUCTASE WITH IRON-SULFUR SUBUNIT"/>
    <property type="match status" value="1"/>
</dbReference>
<sequence>MTHILSFVLNGAPVQALVKPSDSLLDVLREKLDVTSPKRGCDSGDCGACTVLLEGVTVRACLTCALTVEGKQVVTVEGISPGGKLQPLQEAIIHHGGTQCGFCTSGMVVSATALLAKNPHPQRHEIAEEMSGNLCRCGCYEEITQAILDTARKGE</sequence>
<evidence type="ECO:0000259" key="6">
    <source>
        <dbReference type="Pfam" id="PF00111"/>
    </source>
</evidence>
<evidence type="ECO:0000256" key="5">
    <source>
        <dbReference type="ARBA" id="ARBA00023014"/>
    </source>
</evidence>